<keyword evidence="5" id="KW-1185">Reference proteome</keyword>
<feature type="transmembrane region" description="Helical" evidence="2">
    <location>
        <begin position="360"/>
        <end position="377"/>
    </location>
</feature>
<dbReference type="InterPro" id="IPR001251">
    <property type="entry name" value="CRAL-TRIO_dom"/>
</dbReference>
<dbReference type="Gene3D" id="3.40.525.10">
    <property type="entry name" value="CRAL-TRIO lipid binding domain"/>
    <property type="match status" value="1"/>
</dbReference>
<sequence length="690" mass="77097">MDWARRAEEDGAPGGGVLFCGTLEKRHPYYGTTYPRFVVLTPSSLHWFRRLQSTELFGEPRGVIQLIWLRRTYLAGTERRELVLEFDSPSPLGAIYNTQDYHRSSSSSSSQQLPRIASAESLRGPGPKYERFLGSRRSFLAPSAAAALAWRAAIELAARDAEATPKTTTTTTTTTTEAAGGRFSGISLATATPSSLADYLRDDVADDMEDGYGDANFLEALGTLVERDDAYALPPVCKSPHASPVVETRRRLRERSEMKFAAVATWGGRVVARDVVYKVASSTNVVISKNIELEIEENDDEGLAVTLGDGATALVPRSTLLLSNEDDVIIADLMDPRVDAARRVLSIKVSSFGAVDETSLVHRVVVVFVIVVLLLVWRRLRRLRSSFSVAAEILLLLLLLASSWLLLRSRRRRRRQTIRVEILGDAAKPPPSEESPSLRKPIHPKFLAAARGDRAEATRRWEQSLAYRRRFRFDDALRERQTHFDVIKDAYPHWLGGRTRANELVYWERLGHVNVDKLKQAGVTLDVLVRHYVFSNEWTWKVLSPDPDGPRSFQVVVLDVSAVRLSQVGGLRLDYLRTCADIAQINYPERTSKYVIVNAPVWISAAWRVVEPILSADTRKKIVICRAGKPTKDKLLELIEPHHVPECYGGTFARGQSVDVARRTTPEELAFKAYVDDLDASASPRKLSPS</sequence>
<feature type="transmembrane region" description="Helical" evidence="2">
    <location>
        <begin position="389"/>
        <end position="407"/>
    </location>
</feature>
<dbReference type="SUPFAM" id="SSF50729">
    <property type="entry name" value="PH domain-like"/>
    <property type="match status" value="1"/>
</dbReference>
<evidence type="ECO:0000259" key="3">
    <source>
        <dbReference type="PROSITE" id="PS50191"/>
    </source>
</evidence>
<reference evidence="4" key="1">
    <citation type="submission" date="2023-01" db="EMBL/GenBank/DDBJ databases">
        <title>Metagenome sequencing of chrysophaentin producing Chrysophaeum taylorii.</title>
        <authorList>
            <person name="Davison J."/>
            <person name="Bewley C."/>
        </authorList>
    </citation>
    <scope>NUCLEOTIDE SEQUENCE</scope>
    <source>
        <strain evidence="4">NIES-1699</strain>
    </source>
</reference>
<dbReference type="PANTHER" id="PTHR45657">
    <property type="entry name" value="CRAL-TRIO DOMAIN-CONTAINING PROTEIN YKL091C-RELATED"/>
    <property type="match status" value="1"/>
</dbReference>
<keyword evidence="2" id="KW-1133">Transmembrane helix</keyword>
<dbReference type="SMART" id="SM00516">
    <property type="entry name" value="SEC14"/>
    <property type="match status" value="1"/>
</dbReference>
<dbReference type="CDD" id="cd00170">
    <property type="entry name" value="SEC14"/>
    <property type="match status" value="1"/>
</dbReference>
<comment type="caution">
    <text evidence="4">The sequence shown here is derived from an EMBL/GenBank/DDBJ whole genome shotgun (WGS) entry which is preliminary data.</text>
</comment>
<dbReference type="SUPFAM" id="SSF52087">
    <property type="entry name" value="CRAL/TRIO domain"/>
    <property type="match status" value="1"/>
</dbReference>
<dbReference type="Proteomes" id="UP001230188">
    <property type="component" value="Unassembled WGS sequence"/>
</dbReference>
<protein>
    <recommendedName>
        <fullName evidence="3">CRAL-TRIO domain-containing protein</fullName>
    </recommendedName>
</protein>
<dbReference type="Pfam" id="PF00650">
    <property type="entry name" value="CRAL_TRIO"/>
    <property type="match status" value="1"/>
</dbReference>
<dbReference type="InterPro" id="IPR001849">
    <property type="entry name" value="PH_domain"/>
</dbReference>
<evidence type="ECO:0000256" key="1">
    <source>
        <dbReference type="SAM" id="MobiDB-lite"/>
    </source>
</evidence>
<dbReference type="PROSITE" id="PS50191">
    <property type="entry name" value="CRAL_TRIO"/>
    <property type="match status" value="1"/>
</dbReference>
<feature type="domain" description="CRAL-TRIO" evidence="3">
    <location>
        <begin position="483"/>
        <end position="656"/>
    </location>
</feature>
<dbReference type="InterPro" id="IPR051026">
    <property type="entry name" value="PI/PC_transfer"/>
</dbReference>
<accession>A0AAD7U9Q4</accession>
<dbReference type="PANTHER" id="PTHR45657:SF1">
    <property type="entry name" value="CRAL-TRIO DOMAIN-CONTAINING PROTEIN YKL091C-RELATED"/>
    <property type="match status" value="1"/>
</dbReference>
<evidence type="ECO:0000256" key="2">
    <source>
        <dbReference type="SAM" id="Phobius"/>
    </source>
</evidence>
<keyword evidence="2" id="KW-0472">Membrane</keyword>
<feature type="region of interest" description="Disordered" evidence="1">
    <location>
        <begin position="98"/>
        <end position="122"/>
    </location>
</feature>
<organism evidence="4 5">
    <name type="scientific">Chrysophaeum taylorii</name>
    <dbReference type="NCBI Taxonomy" id="2483200"/>
    <lineage>
        <taxon>Eukaryota</taxon>
        <taxon>Sar</taxon>
        <taxon>Stramenopiles</taxon>
        <taxon>Ochrophyta</taxon>
        <taxon>Pelagophyceae</taxon>
        <taxon>Pelagomonadales</taxon>
        <taxon>Pelagomonadaceae</taxon>
        <taxon>Chrysophaeum</taxon>
    </lineage>
</organism>
<gene>
    <name evidence="4" type="ORF">CTAYLR_002849</name>
</gene>
<dbReference type="InterPro" id="IPR036865">
    <property type="entry name" value="CRAL-TRIO_dom_sf"/>
</dbReference>
<dbReference type="SMART" id="SM00233">
    <property type="entry name" value="PH"/>
    <property type="match status" value="1"/>
</dbReference>
<keyword evidence="2" id="KW-0812">Transmembrane</keyword>
<dbReference type="EMBL" id="JAQMWT010000533">
    <property type="protein sequence ID" value="KAJ8599962.1"/>
    <property type="molecule type" value="Genomic_DNA"/>
</dbReference>
<proteinExistence type="predicted"/>
<dbReference type="AlphaFoldDB" id="A0AAD7U9Q4"/>
<evidence type="ECO:0000313" key="4">
    <source>
        <dbReference type="EMBL" id="KAJ8599962.1"/>
    </source>
</evidence>
<name>A0AAD7U9Q4_9STRA</name>
<evidence type="ECO:0000313" key="5">
    <source>
        <dbReference type="Proteomes" id="UP001230188"/>
    </source>
</evidence>